<gene>
    <name evidence="3" type="ORF">E1B28_012230</name>
</gene>
<feature type="compositionally biased region" description="Low complexity" evidence="1">
    <location>
        <begin position="124"/>
        <end position="136"/>
    </location>
</feature>
<evidence type="ECO:0000313" key="3">
    <source>
        <dbReference type="EMBL" id="KAG7088213.1"/>
    </source>
</evidence>
<feature type="region of interest" description="Disordered" evidence="1">
    <location>
        <begin position="1"/>
        <end position="73"/>
    </location>
</feature>
<proteinExistence type="predicted"/>
<evidence type="ECO:0000256" key="1">
    <source>
        <dbReference type="SAM" id="MobiDB-lite"/>
    </source>
</evidence>
<dbReference type="KEGG" id="more:E1B28_012230"/>
<feature type="transmembrane region" description="Helical" evidence="2">
    <location>
        <begin position="260"/>
        <end position="282"/>
    </location>
</feature>
<keyword evidence="2" id="KW-0812">Transmembrane</keyword>
<organism evidence="3 4">
    <name type="scientific">Marasmius oreades</name>
    <name type="common">fairy-ring Marasmius</name>
    <dbReference type="NCBI Taxonomy" id="181124"/>
    <lineage>
        <taxon>Eukaryota</taxon>
        <taxon>Fungi</taxon>
        <taxon>Dikarya</taxon>
        <taxon>Basidiomycota</taxon>
        <taxon>Agaricomycotina</taxon>
        <taxon>Agaricomycetes</taxon>
        <taxon>Agaricomycetidae</taxon>
        <taxon>Agaricales</taxon>
        <taxon>Marasmiineae</taxon>
        <taxon>Marasmiaceae</taxon>
        <taxon>Marasmius</taxon>
    </lineage>
</organism>
<dbReference type="RefSeq" id="XP_043004684.1">
    <property type="nucleotide sequence ID" value="XM_043157317.1"/>
</dbReference>
<dbReference type="OrthoDB" id="3261666at2759"/>
<dbReference type="GeneID" id="66081305"/>
<feature type="compositionally biased region" description="Pro residues" evidence="1">
    <location>
        <begin position="172"/>
        <end position="184"/>
    </location>
</feature>
<name>A0A9P7RSD7_9AGAR</name>
<reference evidence="3" key="1">
    <citation type="journal article" date="2021" name="Genome Biol. Evol.">
        <title>The assembled and annotated genome of the fairy-ring fungus Marasmius oreades.</title>
        <authorList>
            <person name="Hiltunen M."/>
            <person name="Ament-Velasquez S.L."/>
            <person name="Johannesson H."/>
        </authorList>
    </citation>
    <scope>NUCLEOTIDE SEQUENCE</scope>
    <source>
        <strain evidence="3">03SP1</strain>
    </source>
</reference>
<accession>A0A9P7RSD7</accession>
<feature type="compositionally biased region" description="Low complexity" evidence="1">
    <location>
        <begin position="305"/>
        <end position="326"/>
    </location>
</feature>
<keyword evidence="2" id="KW-1133">Transmembrane helix</keyword>
<feature type="region of interest" description="Disordered" evidence="1">
    <location>
        <begin position="289"/>
        <end position="338"/>
    </location>
</feature>
<protein>
    <submittedName>
        <fullName evidence="3">Uncharacterized protein</fullName>
    </submittedName>
</protein>
<dbReference type="AlphaFoldDB" id="A0A9P7RSD7"/>
<sequence length="338" mass="37313">MAPLAGRPPFATNEPDSYYEPQPGPQRRYRQPGPPNPNDRTSAYAMYDDYLNDFDPNNPKSMSQMPSKHLEAHPSSKHVLLAAAAGVNSNSYVAPIASFDLTQPNPAVTAHSAVARRQPPPAHNPFEPQPQQQNPFEDPRRIHFQPPHPNHHSPHPHLNGQTSHYGTASPIPSVPHPLQPPMTPITPAFLRPSKEFKSPEEEPIMRSKAEDTVLPSRGQRGDDFWRRFSMVIHEQEKSSGKKKSTWLSKTQNGKNMMSRWLWLIGIILILVIGGAIGLGWWVSHNHKSQTQPSTLGGSAKETGGPVPKTTATASSSSKSVPHVSPTLTVDRRMLSATQ</sequence>
<dbReference type="EMBL" id="CM032188">
    <property type="protein sequence ID" value="KAG7088213.1"/>
    <property type="molecule type" value="Genomic_DNA"/>
</dbReference>
<evidence type="ECO:0000256" key="2">
    <source>
        <dbReference type="SAM" id="Phobius"/>
    </source>
</evidence>
<feature type="compositionally biased region" description="Basic and acidic residues" evidence="1">
    <location>
        <begin position="192"/>
        <end position="211"/>
    </location>
</feature>
<keyword evidence="2" id="KW-0472">Membrane</keyword>
<keyword evidence="4" id="KW-1185">Reference proteome</keyword>
<comment type="caution">
    <text evidence="3">The sequence shown here is derived from an EMBL/GenBank/DDBJ whole genome shotgun (WGS) entry which is preliminary data.</text>
</comment>
<evidence type="ECO:0000313" key="4">
    <source>
        <dbReference type="Proteomes" id="UP001049176"/>
    </source>
</evidence>
<dbReference type="Proteomes" id="UP001049176">
    <property type="component" value="Chromosome 8"/>
</dbReference>
<feature type="region of interest" description="Disordered" evidence="1">
    <location>
        <begin position="109"/>
        <end position="218"/>
    </location>
</feature>
<feature type="compositionally biased region" description="Basic and acidic residues" evidence="1">
    <location>
        <begin position="329"/>
        <end position="338"/>
    </location>
</feature>